<dbReference type="EMBL" id="BARW01002124">
    <property type="protein sequence ID" value="GAI67790.1"/>
    <property type="molecule type" value="Genomic_DNA"/>
</dbReference>
<dbReference type="GO" id="GO:0003824">
    <property type="term" value="F:catalytic activity"/>
    <property type="evidence" value="ECO:0007669"/>
    <property type="project" value="InterPro"/>
</dbReference>
<dbReference type="Pfam" id="PF04055">
    <property type="entry name" value="Radical_SAM"/>
    <property type="match status" value="1"/>
</dbReference>
<sequence>GCKYCYVPAYCRRDRKEFKNNTTVRKDVLKKLERDCQELEGGSRQILMCFTSDPYQIAEEINKITRQAIKILNRYGLNFQILTKSGSRAEKDFSLYKKGDTYAVTLTFDNERDSRKYEPEADIPEQRIKSLNEAKKKGITTWVSLEPVISPDQSLNLIDMTYRFVDLFKVGKLNGYPEMERKINWRQFGLKAIEKLRGYNKDYYIKKDLEKYLN</sequence>
<dbReference type="AlphaFoldDB" id="X1RX68"/>
<keyword evidence="3" id="KW-0411">Iron-sulfur</keyword>
<dbReference type="PANTHER" id="PTHR43432:SF4">
    <property type="entry name" value="RADICAL SAM CORE DOMAIN-CONTAINING PROTEIN"/>
    <property type="match status" value="1"/>
</dbReference>
<comment type="caution">
    <text evidence="5">The sequence shown here is derived from an EMBL/GenBank/DDBJ whole genome shotgun (WGS) entry which is preliminary data.</text>
</comment>
<dbReference type="InterPro" id="IPR007197">
    <property type="entry name" value="rSAM"/>
</dbReference>
<dbReference type="GO" id="GO:0051536">
    <property type="term" value="F:iron-sulfur cluster binding"/>
    <property type="evidence" value="ECO:0007669"/>
    <property type="project" value="UniProtKB-KW"/>
</dbReference>
<dbReference type="PANTHER" id="PTHR43432">
    <property type="entry name" value="SLR0285 PROTEIN"/>
    <property type="match status" value="1"/>
</dbReference>
<accession>X1RX68</accession>
<reference evidence="5" key="1">
    <citation type="journal article" date="2014" name="Front. Microbiol.">
        <title>High frequency of phylogenetically diverse reductive dehalogenase-homologous genes in deep subseafloor sedimentary metagenomes.</title>
        <authorList>
            <person name="Kawai M."/>
            <person name="Futagami T."/>
            <person name="Toyoda A."/>
            <person name="Takaki Y."/>
            <person name="Nishi S."/>
            <person name="Hori S."/>
            <person name="Arai W."/>
            <person name="Tsubouchi T."/>
            <person name="Morono Y."/>
            <person name="Uchiyama I."/>
            <person name="Ito T."/>
            <person name="Fujiyama A."/>
            <person name="Inagaki F."/>
            <person name="Takami H."/>
        </authorList>
    </citation>
    <scope>NUCLEOTIDE SEQUENCE</scope>
    <source>
        <strain evidence="5">Expedition CK06-06</strain>
    </source>
</reference>
<evidence type="ECO:0000256" key="3">
    <source>
        <dbReference type="ARBA" id="ARBA00023014"/>
    </source>
</evidence>
<name>X1RX68_9ZZZZ</name>
<organism evidence="5">
    <name type="scientific">marine sediment metagenome</name>
    <dbReference type="NCBI Taxonomy" id="412755"/>
    <lineage>
        <taxon>unclassified sequences</taxon>
        <taxon>metagenomes</taxon>
        <taxon>ecological metagenomes</taxon>
    </lineage>
</organism>
<keyword evidence="1" id="KW-0479">Metal-binding</keyword>
<evidence type="ECO:0000256" key="1">
    <source>
        <dbReference type="ARBA" id="ARBA00022723"/>
    </source>
</evidence>
<gene>
    <name evidence="5" type="ORF">S12H4_06155</name>
</gene>
<keyword evidence="2" id="KW-0408">Iron</keyword>
<dbReference type="InterPro" id="IPR040086">
    <property type="entry name" value="MJ0683-like"/>
</dbReference>
<proteinExistence type="predicted"/>
<evidence type="ECO:0000313" key="5">
    <source>
        <dbReference type="EMBL" id="GAI67790.1"/>
    </source>
</evidence>
<feature type="domain" description="Radical SAM core" evidence="4">
    <location>
        <begin position="1"/>
        <end position="164"/>
    </location>
</feature>
<dbReference type="Gene3D" id="3.80.30.30">
    <property type="match status" value="1"/>
</dbReference>
<dbReference type="GO" id="GO:0046872">
    <property type="term" value="F:metal ion binding"/>
    <property type="evidence" value="ECO:0007669"/>
    <property type="project" value="UniProtKB-KW"/>
</dbReference>
<protein>
    <recommendedName>
        <fullName evidence="4">Radical SAM core domain-containing protein</fullName>
    </recommendedName>
</protein>
<evidence type="ECO:0000256" key="2">
    <source>
        <dbReference type="ARBA" id="ARBA00023004"/>
    </source>
</evidence>
<feature type="non-terminal residue" evidence="5">
    <location>
        <position position="1"/>
    </location>
</feature>
<evidence type="ECO:0000259" key="4">
    <source>
        <dbReference type="Pfam" id="PF04055"/>
    </source>
</evidence>